<name>A0A5C4XIA5_9HYPH</name>
<keyword evidence="1 7" id="KW-0378">Hydrolase</keyword>
<feature type="active site" description="Proton acceptor" evidence="4">
    <location>
        <position position="177"/>
    </location>
</feature>
<sequence>MTDTVTSRFLRYVVLDTQSDASSPTQPSTAKQLDLGRMLVSELQAIGVNDAELDKYGYVYATIPSNTGKNNVPVVCFCAHMDTAPDFSGTGVRPQVIRNYQGGDITLPGDASRIIKMAEHPELKNQIGNDVITSDGTTLLGADDKAGLAEIMTAAEFLLNNPDIKHGTIRILFTPDEEIARGVAKVDLQKLGADFGYTLDGETAGTIEDETFSADSADITIRGVAIHPGFAYGKMENAIRIAGNIIAKLPKDMTPETTKGRDGFIHPTSVSGAMEGAKISLILRDFRTEGLKEKAKLLETIIAEVMADYPGSSHTLKITEQYRNMKEVLDHHPDIVENAIEAIRRAGMSPVRGSIRGGTDGARLSFMGLPCPNIFAGGHAFHSPIEWVSSQDMERAVKTIVELAKLWEERA</sequence>
<dbReference type="GO" id="GO:0006508">
    <property type="term" value="P:proteolysis"/>
    <property type="evidence" value="ECO:0007669"/>
    <property type="project" value="UniProtKB-UniRule"/>
</dbReference>
<accession>A0A5C4XIA5</accession>
<comment type="caution">
    <text evidence="7">The sequence shown here is derived from an EMBL/GenBank/DDBJ whole genome shotgun (WGS) entry which is preliminary data.</text>
</comment>
<dbReference type="EC" id="3.4.11.4" evidence="3"/>
<dbReference type="EMBL" id="VDMN01000004">
    <property type="protein sequence ID" value="TNM62310.1"/>
    <property type="molecule type" value="Genomic_DNA"/>
</dbReference>
<reference evidence="7 8" key="1">
    <citation type="submission" date="2019-06" db="EMBL/GenBank/DDBJ databases">
        <title>The draft genome of Rhizobium smilacinae PTYR-5.</title>
        <authorList>
            <person name="Liu L."/>
            <person name="Li L."/>
            <person name="Zhang X."/>
        </authorList>
    </citation>
    <scope>NUCLEOTIDE SEQUENCE [LARGE SCALE GENOMIC DNA]</scope>
    <source>
        <strain evidence="7 8">PTYR-5</strain>
    </source>
</reference>
<keyword evidence="7" id="KW-0031">Aminopeptidase</keyword>
<dbReference type="PIRSF" id="PIRSF037215">
    <property type="entry name" value="Peptidase_M20B"/>
    <property type="match status" value="1"/>
</dbReference>
<dbReference type="OrthoDB" id="9804934at2"/>
<feature type="domain" description="Peptidase M20 dimerisation" evidence="6">
    <location>
        <begin position="211"/>
        <end position="308"/>
    </location>
</feature>
<dbReference type="RefSeq" id="WP_139677935.1">
    <property type="nucleotide sequence ID" value="NZ_VDMN01000004.1"/>
</dbReference>
<evidence type="ECO:0000259" key="6">
    <source>
        <dbReference type="Pfam" id="PF07687"/>
    </source>
</evidence>
<feature type="binding site" evidence="5">
    <location>
        <position position="200"/>
    </location>
    <ligand>
        <name>Zn(2+)</name>
        <dbReference type="ChEBI" id="CHEBI:29105"/>
        <label>1</label>
    </ligand>
</feature>
<dbReference type="NCBIfam" id="NF009920">
    <property type="entry name" value="PRK13381.1"/>
    <property type="match status" value="1"/>
</dbReference>
<feature type="binding site" evidence="5">
    <location>
        <position position="143"/>
    </location>
    <ligand>
        <name>Zn(2+)</name>
        <dbReference type="ChEBI" id="CHEBI:29105"/>
        <label>2</label>
    </ligand>
</feature>
<dbReference type="Proteomes" id="UP000311605">
    <property type="component" value="Unassembled WGS sequence"/>
</dbReference>
<dbReference type="GO" id="GO:0006518">
    <property type="term" value="P:peptide metabolic process"/>
    <property type="evidence" value="ECO:0007669"/>
    <property type="project" value="InterPro"/>
</dbReference>
<dbReference type="NCBIfam" id="TIGR01882">
    <property type="entry name" value="peptidase-T"/>
    <property type="match status" value="1"/>
</dbReference>
<dbReference type="InterPro" id="IPR010161">
    <property type="entry name" value="Peptidase_M20B"/>
</dbReference>
<dbReference type="SUPFAM" id="SSF53187">
    <property type="entry name" value="Zn-dependent exopeptidases"/>
    <property type="match status" value="1"/>
</dbReference>
<gene>
    <name evidence="7" type="primary">pepT</name>
    <name evidence="7" type="ORF">FHP24_19730</name>
</gene>
<keyword evidence="5" id="KW-0479">Metal-binding</keyword>
<dbReference type="Gene3D" id="3.40.630.10">
    <property type="entry name" value="Zn peptidases"/>
    <property type="match status" value="1"/>
</dbReference>
<feature type="binding site" evidence="5">
    <location>
        <position position="178"/>
    </location>
    <ligand>
        <name>Zn(2+)</name>
        <dbReference type="ChEBI" id="CHEBI:29105"/>
        <label>2</label>
    </ligand>
</feature>
<dbReference type="PANTHER" id="PTHR42994:SF1">
    <property type="entry name" value="PEPTIDASE T"/>
    <property type="match status" value="1"/>
</dbReference>
<dbReference type="Gene3D" id="3.30.70.360">
    <property type="match status" value="1"/>
</dbReference>
<comment type="cofactor">
    <cofactor evidence="5">
        <name>Zn(2+)</name>
        <dbReference type="ChEBI" id="CHEBI:29105"/>
    </cofactor>
    <text evidence="5">Binds 2 Zn(2+) ions per subunit.</text>
</comment>
<feature type="binding site" evidence="5">
    <location>
        <position position="80"/>
    </location>
    <ligand>
        <name>Zn(2+)</name>
        <dbReference type="ChEBI" id="CHEBI:29105"/>
        <label>1</label>
    </ligand>
</feature>
<feature type="active site" evidence="4">
    <location>
        <position position="82"/>
    </location>
</feature>
<evidence type="ECO:0000256" key="1">
    <source>
        <dbReference type="ARBA" id="ARBA00022801"/>
    </source>
</evidence>
<organism evidence="7 8">
    <name type="scientific">Aliirhizobium smilacinae</name>
    <dbReference type="NCBI Taxonomy" id="1395944"/>
    <lineage>
        <taxon>Bacteria</taxon>
        <taxon>Pseudomonadati</taxon>
        <taxon>Pseudomonadota</taxon>
        <taxon>Alphaproteobacteria</taxon>
        <taxon>Hyphomicrobiales</taxon>
        <taxon>Rhizobiaceae</taxon>
        <taxon>Aliirhizobium</taxon>
    </lineage>
</organism>
<dbReference type="GO" id="GO:0045148">
    <property type="term" value="F:tripeptide aminopeptidase activity"/>
    <property type="evidence" value="ECO:0007669"/>
    <property type="project" value="UniProtKB-UniRule"/>
</dbReference>
<evidence type="ECO:0000313" key="8">
    <source>
        <dbReference type="Proteomes" id="UP000311605"/>
    </source>
</evidence>
<evidence type="ECO:0000313" key="7">
    <source>
        <dbReference type="EMBL" id="TNM62310.1"/>
    </source>
</evidence>
<dbReference type="InterPro" id="IPR011650">
    <property type="entry name" value="Peptidase_M20_dimer"/>
</dbReference>
<dbReference type="InterPro" id="IPR002933">
    <property type="entry name" value="Peptidase_M20"/>
</dbReference>
<dbReference type="SUPFAM" id="SSF55031">
    <property type="entry name" value="Bacterial exopeptidase dimerisation domain"/>
    <property type="match status" value="1"/>
</dbReference>
<feature type="binding site" evidence="5">
    <location>
        <position position="382"/>
    </location>
    <ligand>
        <name>Zn(2+)</name>
        <dbReference type="ChEBI" id="CHEBI:29105"/>
        <label>2</label>
    </ligand>
</feature>
<keyword evidence="7" id="KW-0645">Protease</keyword>
<dbReference type="GO" id="GO:0005829">
    <property type="term" value="C:cytosol"/>
    <property type="evidence" value="ECO:0007669"/>
    <property type="project" value="TreeGrafter"/>
</dbReference>
<dbReference type="CDD" id="cd03892">
    <property type="entry name" value="M20_peptT"/>
    <property type="match status" value="1"/>
</dbReference>
<dbReference type="AlphaFoldDB" id="A0A5C4XIA5"/>
<feature type="binding site" evidence="5">
    <location>
        <position position="143"/>
    </location>
    <ligand>
        <name>Zn(2+)</name>
        <dbReference type="ChEBI" id="CHEBI:29105"/>
        <label>1</label>
    </ligand>
</feature>
<dbReference type="GO" id="GO:0008270">
    <property type="term" value="F:zinc ion binding"/>
    <property type="evidence" value="ECO:0007669"/>
    <property type="project" value="InterPro"/>
</dbReference>
<evidence type="ECO:0000256" key="5">
    <source>
        <dbReference type="PIRSR" id="PIRSR037215-2"/>
    </source>
</evidence>
<dbReference type="NCBIfam" id="NF003976">
    <property type="entry name" value="PRK05469.1"/>
    <property type="match status" value="1"/>
</dbReference>
<dbReference type="Pfam" id="PF01546">
    <property type="entry name" value="Peptidase_M20"/>
    <property type="match status" value="1"/>
</dbReference>
<evidence type="ECO:0000256" key="3">
    <source>
        <dbReference type="NCBIfam" id="TIGR01882"/>
    </source>
</evidence>
<keyword evidence="8" id="KW-1185">Reference proteome</keyword>
<proteinExistence type="predicted"/>
<evidence type="ECO:0000256" key="4">
    <source>
        <dbReference type="PIRSR" id="PIRSR037215-1"/>
    </source>
</evidence>
<dbReference type="Pfam" id="PF07687">
    <property type="entry name" value="M20_dimer"/>
    <property type="match status" value="1"/>
</dbReference>
<protein>
    <recommendedName>
        <fullName evidence="3">Peptidase T</fullName>
        <ecNumber evidence="3">3.4.11.4</ecNumber>
    </recommendedName>
</protein>
<keyword evidence="2 5" id="KW-0862">Zinc</keyword>
<dbReference type="InterPro" id="IPR036264">
    <property type="entry name" value="Bact_exopeptidase_dim_dom"/>
</dbReference>
<dbReference type="PANTHER" id="PTHR42994">
    <property type="entry name" value="PEPTIDASE T"/>
    <property type="match status" value="1"/>
</dbReference>
<evidence type="ECO:0000256" key="2">
    <source>
        <dbReference type="ARBA" id="ARBA00022833"/>
    </source>
</evidence>